<proteinExistence type="predicted"/>
<name>A0A7S3BWF9_9EUKA</name>
<sequence>MMWSEPVEVVVVLRMSSEAVGSACILSTPTSANHTARHVPIDSFAVDAETLRKWVHSVGRARKVSGQVVFRMRHVRASTMERVLDEVAESSDELQQMLRSSRWQAHAAKIRPLEAALYLGLQQAVHHLLLLGRRVAPSLPTAVWALIVNRVLTHNGHATLRRWGYLPNGVLKIELHALPSVPKDGTADALRQTLARVDTSTSAFLDGVAPFAEGSKNSWADVVAVLGEELLAADTDTPQAAGGSAPQFAGAVLPAGSATLVISNAAKALGQPHCNGNVSAVCTANASGVCLRLTAASFTQPQPDRATLPPAHPVR</sequence>
<dbReference type="EMBL" id="HBHX01066283">
    <property type="protein sequence ID" value="CAE0147091.1"/>
    <property type="molecule type" value="Transcribed_RNA"/>
</dbReference>
<reference evidence="1" key="1">
    <citation type="submission" date="2021-01" db="EMBL/GenBank/DDBJ databases">
        <authorList>
            <person name="Corre E."/>
            <person name="Pelletier E."/>
            <person name="Niang G."/>
            <person name="Scheremetjew M."/>
            <person name="Finn R."/>
            <person name="Kale V."/>
            <person name="Holt S."/>
            <person name="Cochrane G."/>
            <person name="Meng A."/>
            <person name="Brown T."/>
            <person name="Cohen L."/>
        </authorList>
    </citation>
    <scope>NUCLEOTIDE SEQUENCE</scope>
    <source>
        <strain evidence="1">CCMP281</strain>
    </source>
</reference>
<organism evidence="1">
    <name type="scientific">Haptolina ericina</name>
    <dbReference type="NCBI Taxonomy" id="156174"/>
    <lineage>
        <taxon>Eukaryota</taxon>
        <taxon>Haptista</taxon>
        <taxon>Haptophyta</taxon>
        <taxon>Prymnesiophyceae</taxon>
        <taxon>Prymnesiales</taxon>
        <taxon>Prymnesiaceae</taxon>
        <taxon>Haptolina</taxon>
    </lineage>
</organism>
<dbReference type="AlphaFoldDB" id="A0A7S3BWF9"/>
<protein>
    <submittedName>
        <fullName evidence="1">Uncharacterized protein</fullName>
    </submittedName>
</protein>
<evidence type="ECO:0000313" key="1">
    <source>
        <dbReference type="EMBL" id="CAE0147091.1"/>
    </source>
</evidence>
<accession>A0A7S3BWF9</accession>
<gene>
    <name evidence="1" type="ORF">HERI1096_LOCUS36682</name>
</gene>